<proteinExistence type="predicted"/>
<name>A0ABX0V8H4_9HYPH</name>
<dbReference type="Pfam" id="PF12833">
    <property type="entry name" value="HTH_18"/>
    <property type="match status" value="1"/>
</dbReference>
<dbReference type="PANTHER" id="PTHR46796:SF6">
    <property type="entry name" value="ARAC SUBFAMILY"/>
    <property type="match status" value="1"/>
</dbReference>
<evidence type="ECO:0000259" key="4">
    <source>
        <dbReference type="PROSITE" id="PS01124"/>
    </source>
</evidence>
<dbReference type="EMBL" id="JAATJS010000002">
    <property type="protein sequence ID" value="NIX76033.1"/>
    <property type="molecule type" value="Genomic_DNA"/>
</dbReference>
<evidence type="ECO:0000313" key="6">
    <source>
        <dbReference type="Proteomes" id="UP000707352"/>
    </source>
</evidence>
<evidence type="ECO:0000256" key="2">
    <source>
        <dbReference type="ARBA" id="ARBA00023125"/>
    </source>
</evidence>
<reference evidence="5 6" key="1">
    <citation type="submission" date="2020-03" db="EMBL/GenBank/DDBJ databases">
        <title>The genome sequence of Microvirga sp. c23x22.</title>
        <authorList>
            <person name="Zhang X."/>
        </authorList>
    </citation>
    <scope>NUCLEOTIDE SEQUENCE [LARGE SCALE GENOMIC DNA]</scope>
    <source>
        <strain evidence="6">c23x22</strain>
    </source>
</reference>
<dbReference type="PANTHER" id="PTHR46796">
    <property type="entry name" value="HTH-TYPE TRANSCRIPTIONAL ACTIVATOR RHAS-RELATED"/>
    <property type="match status" value="1"/>
</dbReference>
<dbReference type="SUPFAM" id="SSF46689">
    <property type="entry name" value="Homeodomain-like"/>
    <property type="match status" value="1"/>
</dbReference>
<dbReference type="SMART" id="SM00342">
    <property type="entry name" value="HTH_ARAC"/>
    <property type="match status" value="1"/>
</dbReference>
<dbReference type="PROSITE" id="PS01124">
    <property type="entry name" value="HTH_ARAC_FAMILY_2"/>
    <property type="match status" value="1"/>
</dbReference>
<protein>
    <submittedName>
        <fullName evidence="5">Helix-turn-helix domain-containing protein</fullName>
    </submittedName>
</protein>
<keyword evidence="3" id="KW-0804">Transcription</keyword>
<dbReference type="InterPro" id="IPR035418">
    <property type="entry name" value="AraC-bd_2"/>
</dbReference>
<dbReference type="Pfam" id="PF14525">
    <property type="entry name" value="AraC_binding_2"/>
    <property type="match status" value="1"/>
</dbReference>
<dbReference type="InterPro" id="IPR009057">
    <property type="entry name" value="Homeodomain-like_sf"/>
</dbReference>
<gene>
    <name evidence="5" type="ORF">HB375_05320</name>
</gene>
<feature type="domain" description="HTH araC/xylS-type" evidence="4">
    <location>
        <begin position="210"/>
        <end position="311"/>
    </location>
</feature>
<keyword evidence="6" id="KW-1185">Reference proteome</keyword>
<comment type="caution">
    <text evidence="5">The sequence shown here is derived from an EMBL/GenBank/DDBJ whole genome shotgun (WGS) entry which is preliminary data.</text>
</comment>
<accession>A0ABX0V8H4</accession>
<dbReference type="Gene3D" id="1.10.10.60">
    <property type="entry name" value="Homeodomain-like"/>
    <property type="match status" value="1"/>
</dbReference>
<keyword evidence="1" id="KW-0805">Transcription regulation</keyword>
<sequence length="319" mass="35473">MPLIFDTSALKTEDQFPFWLDVICDSFLGMKAERSGRGAFEARVEMFGLGAVNLSLARLPPQRMYRDAAEIRRATEEAYCLQFINGGTAHSVARNQFSLSTGDIAIFDTTAPSDAFILDRSLNTTTIHIPKRLLDSRLGAAFDVSQQLSKDSGVVRLLADYVSSLSRTIRTLPDEVGEKAGEILCDLLAATAKPGEVEQLRGGLRAARLAAAKRFIHQNLTNPNLNPTKVSQHLGVSERYVHKLFELTGKSFSENMIAARLDACRHVLRTPSEDHRTIADIAFEYGFSDLSHFYRRYRAQWDETPGDTRNGRRSLASCA</sequence>
<evidence type="ECO:0000313" key="5">
    <source>
        <dbReference type="EMBL" id="NIX76033.1"/>
    </source>
</evidence>
<evidence type="ECO:0000256" key="3">
    <source>
        <dbReference type="ARBA" id="ARBA00023163"/>
    </source>
</evidence>
<evidence type="ECO:0000256" key="1">
    <source>
        <dbReference type="ARBA" id="ARBA00023015"/>
    </source>
</evidence>
<dbReference type="Proteomes" id="UP000707352">
    <property type="component" value="Unassembled WGS sequence"/>
</dbReference>
<organism evidence="5 6">
    <name type="scientific">Microvirga terricola</name>
    <dbReference type="NCBI Taxonomy" id="2719797"/>
    <lineage>
        <taxon>Bacteria</taxon>
        <taxon>Pseudomonadati</taxon>
        <taxon>Pseudomonadota</taxon>
        <taxon>Alphaproteobacteria</taxon>
        <taxon>Hyphomicrobiales</taxon>
        <taxon>Methylobacteriaceae</taxon>
        <taxon>Microvirga</taxon>
    </lineage>
</organism>
<dbReference type="InterPro" id="IPR018060">
    <property type="entry name" value="HTH_AraC"/>
</dbReference>
<dbReference type="InterPro" id="IPR050204">
    <property type="entry name" value="AraC_XylS_family_regulators"/>
</dbReference>
<keyword evidence="2" id="KW-0238">DNA-binding</keyword>
<dbReference type="RefSeq" id="WP_167671943.1">
    <property type="nucleotide sequence ID" value="NZ_JAATJS010000002.1"/>
</dbReference>